<accession>A0A2N4U3I2</accession>
<dbReference type="CDD" id="cd07012">
    <property type="entry name" value="PBP2_Bug_TTT"/>
    <property type="match status" value="1"/>
</dbReference>
<dbReference type="OrthoDB" id="5171643at2"/>
<comment type="similarity">
    <text evidence="1">Belongs to the UPF0065 (bug) family.</text>
</comment>
<reference evidence="3 4" key="1">
    <citation type="submission" date="2017-10" db="EMBL/GenBank/DDBJ databases">
        <title>Two draft genome sequences of Pusillimonas sp. strains isolated from a nitrate- and radionuclide-contaminated groundwater in Russia.</title>
        <authorList>
            <person name="Grouzdev D.S."/>
            <person name="Tourova T.P."/>
            <person name="Goeva M.A."/>
            <person name="Babich T.L."/>
            <person name="Sokolova D.S."/>
            <person name="Abdullin R."/>
            <person name="Poltaraus A.B."/>
            <person name="Toshchakov S.V."/>
            <person name="Nazina T.N."/>
        </authorList>
    </citation>
    <scope>NUCLEOTIDE SEQUENCE [LARGE SCALE GENOMIC DNA]</scope>
    <source>
        <strain evidence="3 4">JR1/69-3-13</strain>
    </source>
</reference>
<dbReference type="EMBL" id="PDNW01000009">
    <property type="protein sequence ID" value="PLC49570.1"/>
    <property type="molecule type" value="Genomic_DNA"/>
</dbReference>
<dbReference type="InterPro" id="IPR042100">
    <property type="entry name" value="Bug_dom1"/>
</dbReference>
<dbReference type="PIRSF" id="PIRSF017082">
    <property type="entry name" value="YflP"/>
    <property type="match status" value="1"/>
</dbReference>
<protein>
    <submittedName>
        <fullName evidence="3">ABC transporter substrate-binding protein</fullName>
    </submittedName>
</protein>
<gene>
    <name evidence="3" type="ORF">CR159_11560</name>
</gene>
<proteinExistence type="inferred from homology"/>
<keyword evidence="4" id="KW-1185">Reference proteome</keyword>
<dbReference type="Proteomes" id="UP000234190">
    <property type="component" value="Unassembled WGS sequence"/>
</dbReference>
<dbReference type="AlphaFoldDB" id="A0A2N4U3I2"/>
<keyword evidence="2" id="KW-0732">Signal</keyword>
<evidence type="ECO:0000313" key="4">
    <source>
        <dbReference type="Proteomes" id="UP000234190"/>
    </source>
</evidence>
<dbReference type="Gene3D" id="3.40.190.10">
    <property type="entry name" value="Periplasmic binding protein-like II"/>
    <property type="match status" value="1"/>
</dbReference>
<feature type="signal peptide" evidence="2">
    <location>
        <begin position="1"/>
        <end position="22"/>
    </location>
</feature>
<dbReference type="Pfam" id="PF03401">
    <property type="entry name" value="TctC"/>
    <property type="match status" value="1"/>
</dbReference>
<feature type="chain" id="PRO_5014846538" evidence="2">
    <location>
        <begin position="23"/>
        <end position="327"/>
    </location>
</feature>
<evidence type="ECO:0000256" key="2">
    <source>
        <dbReference type="SAM" id="SignalP"/>
    </source>
</evidence>
<comment type="caution">
    <text evidence="3">The sequence shown here is derived from an EMBL/GenBank/DDBJ whole genome shotgun (WGS) entry which is preliminary data.</text>
</comment>
<name>A0A2N4U3I2_9BURK</name>
<sequence>MKHIKKIALSLVIAATPLVGWAAADKFPEKDIQLVIPWNAGGSNDIAARQLQKIIADQTGTTVIVENLPGATGSIGMTKVARAAPNGYTVAMGTSSTLAQIAQNMTPLRNDQFTPIARVSVDPLMLLVPSDAPATDLKSFIKYMSDNPGKVSIGTPGTHNLNHIFAEMTSRAAGVPYIGVPYTGGAKVILDLAGKQIDAAVLKPSESKGQVDAGKVKPLGIFADQRLDIMPDVPTFKELGYDVFPYGKLVQMAYIVAPAGISDEARAGLIKLFANAINSPEFKKFADANGVLISPLTGDELTKEIDSVQTTLNSVSDKVFKKVEEKK</sequence>
<dbReference type="PANTHER" id="PTHR42928:SF5">
    <property type="entry name" value="BLR1237 PROTEIN"/>
    <property type="match status" value="1"/>
</dbReference>
<dbReference type="SUPFAM" id="SSF53850">
    <property type="entry name" value="Periplasmic binding protein-like II"/>
    <property type="match status" value="1"/>
</dbReference>
<evidence type="ECO:0000313" key="3">
    <source>
        <dbReference type="EMBL" id="PLC49570.1"/>
    </source>
</evidence>
<organism evidence="3 4">
    <name type="scientific">Pollutimonas subterranea</name>
    <dbReference type="NCBI Taxonomy" id="2045210"/>
    <lineage>
        <taxon>Bacteria</taxon>
        <taxon>Pseudomonadati</taxon>
        <taxon>Pseudomonadota</taxon>
        <taxon>Betaproteobacteria</taxon>
        <taxon>Burkholderiales</taxon>
        <taxon>Alcaligenaceae</taxon>
        <taxon>Pollutimonas</taxon>
    </lineage>
</organism>
<dbReference type="Gene3D" id="3.40.190.150">
    <property type="entry name" value="Bordetella uptake gene, domain 1"/>
    <property type="match status" value="1"/>
</dbReference>
<dbReference type="RefSeq" id="WP_102074119.1">
    <property type="nucleotide sequence ID" value="NZ_PDNW01000009.1"/>
</dbReference>
<evidence type="ECO:0000256" key="1">
    <source>
        <dbReference type="ARBA" id="ARBA00006987"/>
    </source>
</evidence>
<dbReference type="PANTHER" id="PTHR42928">
    <property type="entry name" value="TRICARBOXYLATE-BINDING PROTEIN"/>
    <property type="match status" value="1"/>
</dbReference>
<dbReference type="InterPro" id="IPR005064">
    <property type="entry name" value="BUG"/>
</dbReference>